<reference evidence="1 2" key="1">
    <citation type="journal article" date="2016" name="J. Zhejiang Univ. Sci. B">
        <title>Antibiotic resistance mechanisms of Myroides sp.</title>
        <authorList>
            <person name="Hu S."/>
            <person name="Yuan S."/>
            <person name="Qu H."/>
            <person name="Jiang T."/>
            <person name="Zhou Y."/>
            <person name="Wang M."/>
            <person name="Ming D."/>
        </authorList>
    </citation>
    <scope>NUCLEOTIDE SEQUENCE [LARGE SCALE GENOMIC DNA]</scope>
    <source>
        <strain evidence="1 2">PR63039</strain>
    </source>
</reference>
<evidence type="ECO:0000313" key="1">
    <source>
        <dbReference type="EMBL" id="ALU25279.1"/>
    </source>
</evidence>
<accession>A0AAI8C1N6</accession>
<protein>
    <submittedName>
        <fullName evidence="1">Uncharacterized protein</fullName>
    </submittedName>
</protein>
<dbReference type="EMBL" id="CP013690">
    <property type="protein sequence ID" value="ALU25279.1"/>
    <property type="molecule type" value="Genomic_DNA"/>
</dbReference>
<name>A0AAI8C1N6_9FLAO</name>
<gene>
    <name evidence="1" type="ORF">AS202_03500</name>
</gene>
<evidence type="ECO:0000313" key="2">
    <source>
        <dbReference type="Proteomes" id="UP000069030"/>
    </source>
</evidence>
<dbReference type="Proteomes" id="UP000069030">
    <property type="component" value="Chromosome"/>
</dbReference>
<sequence length="330" mass="37270">MIQIIKQPLELCLDSDNSIIELSSDTTGRIDINTNNALLNQVTVAKYNSTNAIINLKSLYRNTIVSTTEVTNESHKVNNLFTITGDIKQVGELPSEVSIQPIQILYSYKTIERLPTNNNVLHFLGISDSLLCSSNCKLSIPFFSSKSQNISVRVSDQKNNLVKLSLLGSLSTGYYVYDLDLALDYNVESITVEIIGEETITKAIRVLKNKVNTPINFRFRNQFGAIINAQLFSNIDIEEELKSKVYSDQDGRQFTSEIESNSLITIDTGYLLQSELFLIRQLVNSTLVELEINGEYIPVVSTTKKIKVYRDREYIITNKLTFTFSNYEAN</sequence>
<dbReference type="RefSeq" id="WP_058699134.1">
    <property type="nucleotide sequence ID" value="NZ_CP013690.1"/>
</dbReference>
<organism evidence="1 2">
    <name type="scientific">Myroides odoratimimus</name>
    <dbReference type="NCBI Taxonomy" id="76832"/>
    <lineage>
        <taxon>Bacteria</taxon>
        <taxon>Pseudomonadati</taxon>
        <taxon>Bacteroidota</taxon>
        <taxon>Flavobacteriia</taxon>
        <taxon>Flavobacteriales</taxon>
        <taxon>Flavobacteriaceae</taxon>
        <taxon>Myroides</taxon>
    </lineage>
</organism>
<dbReference type="AlphaFoldDB" id="A0AAI8C1N6"/>
<dbReference type="KEGG" id="mod:AS202_03500"/>
<proteinExistence type="predicted"/>